<name>A1SR10_PSYIN</name>
<dbReference type="RefSeq" id="WP_011768484.1">
    <property type="nucleotide sequence ID" value="NC_008709.1"/>
</dbReference>
<dbReference type="EMBL" id="CP000510">
    <property type="protein sequence ID" value="ABM01925.1"/>
    <property type="molecule type" value="Genomic_DNA"/>
</dbReference>
<dbReference type="Pfam" id="PF00202">
    <property type="entry name" value="Aminotran_3"/>
    <property type="match status" value="1"/>
</dbReference>
<evidence type="ECO:0000256" key="1">
    <source>
        <dbReference type="ARBA" id="ARBA00001933"/>
    </source>
</evidence>
<protein>
    <submittedName>
        <fullName evidence="6">Aminotransferase</fullName>
        <ecNumber evidence="6">2.6.1.-</ecNumber>
    </submittedName>
</protein>
<dbReference type="GO" id="GO:0030170">
    <property type="term" value="F:pyridoxal phosphate binding"/>
    <property type="evidence" value="ECO:0007669"/>
    <property type="project" value="InterPro"/>
</dbReference>
<sequence>MGIMALPASEIIEKDRNHVWHHLSQHSVLKHQDPLVMVKGVGSRVWDAKGNSYLDASSGGVWCVNVGYGRTEIADAIRDQVLKLNFFASTAGTAPAAEFAEKLLEKMPGMSRVYYASSGSEANEKAFKIVRQIAQQKHGGKKHKILYRDRDYHGTTIAALSATGQEERRMHYGPFVPGFVEFPHCCEYRSQFGDVSNYGVLAANELEKVILREGPDTVGAVVFESITAGGGVITPPEGYWPAVMEICKKYNVLIHMDEVVCGMGRTGKWFGYQHYGIKPDIVTLAKGIASSYAPISCVVTTEALFDEFIADSSDRAAYFRDVSTYAGCTAGPAAALANLQILERENLVNNSAQMGDYLLKQLVTLKDKYSVIGDVRGKGLLLGIELISDSKTKKPVAEEVAIKIAGMCMKKGLIIGRTNRSFTHFNNTLCLCPVLTLTQKEADFIVATLDAVFRELLESVDLLSSTLVES</sequence>
<evidence type="ECO:0000256" key="4">
    <source>
        <dbReference type="ARBA" id="ARBA00022898"/>
    </source>
</evidence>
<evidence type="ECO:0000313" key="7">
    <source>
        <dbReference type="Proteomes" id="UP000000639"/>
    </source>
</evidence>
<dbReference type="eggNOG" id="COG0161">
    <property type="taxonomic scope" value="Bacteria"/>
</dbReference>
<evidence type="ECO:0000313" key="6">
    <source>
        <dbReference type="EMBL" id="ABM01925.1"/>
    </source>
</evidence>
<reference evidence="6 7" key="1">
    <citation type="submission" date="2007-01" db="EMBL/GenBank/DDBJ databases">
        <title>Complete sequence of Psychromonas ingrahamii 37.</title>
        <authorList>
            <consortium name="US DOE Joint Genome Institute"/>
            <person name="Copeland A."/>
            <person name="Lucas S."/>
            <person name="Lapidus A."/>
            <person name="Barry K."/>
            <person name="Detter J.C."/>
            <person name="Glavina del Rio T."/>
            <person name="Hammon N."/>
            <person name="Israni S."/>
            <person name="Dalin E."/>
            <person name="Tice H."/>
            <person name="Pitluck S."/>
            <person name="Thompson L.S."/>
            <person name="Brettin T."/>
            <person name="Bruce D."/>
            <person name="Han C."/>
            <person name="Tapia R."/>
            <person name="Schmutz J."/>
            <person name="Larimer F."/>
            <person name="Land M."/>
            <person name="Hauser L."/>
            <person name="Kyrpides N."/>
            <person name="Ivanova N."/>
            <person name="Staley J."/>
            <person name="Richardson P."/>
        </authorList>
    </citation>
    <scope>NUCLEOTIDE SEQUENCE [LARGE SCALE GENOMIC DNA]</scope>
    <source>
        <strain evidence="6 7">37</strain>
    </source>
</reference>
<evidence type="ECO:0000256" key="5">
    <source>
        <dbReference type="RuleBase" id="RU003560"/>
    </source>
</evidence>
<dbReference type="Proteomes" id="UP000000639">
    <property type="component" value="Chromosome"/>
</dbReference>
<comment type="cofactor">
    <cofactor evidence="1">
        <name>pyridoxal 5'-phosphate</name>
        <dbReference type="ChEBI" id="CHEBI:597326"/>
    </cofactor>
</comment>
<dbReference type="Gene3D" id="3.40.640.10">
    <property type="entry name" value="Type I PLP-dependent aspartate aminotransferase-like (Major domain)"/>
    <property type="match status" value="1"/>
</dbReference>
<dbReference type="InterPro" id="IPR005814">
    <property type="entry name" value="Aminotrans_3"/>
</dbReference>
<keyword evidence="4 5" id="KW-0663">Pyridoxal phosphate</keyword>
<dbReference type="FunFam" id="3.40.640.10:FF:000004">
    <property type="entry name" value="Acetylornithine aminotransferase"/>
    <property type="match status" value="1"/>
</dbReference>
<dbReference type="KEGG" id="pin:Ping_0051"/>
<gene>
    <name evidence="6" type="ordered locus">Ping_0051</name>
</gene>
<dbReference type="InterPro" id="IPR049704">
    <property type="entry name" value="Aminotrans_3_PPA_site"/>
</dbReference>
<dbReference type="EC" id="2.6.1.-" evidence="6"/>
<keyword evidence="3 6" id="KW-0032">Aminotransferase</keyword>
<dbReference type="CDD" id="cd00610">
    <property type="entry name" value="OAT_like"/>
    <property type="match status" value="1"/>
</dbReference>
<dbReference type="AlphaFoldDB" id="A1SR10"/>
<comment type="similarity">
    <text evidence="2 5">Belongs to the class-III pyridoxal-phosphate-dependent aminotransferase family.</text>
</comment>
<dbReference type="Gene3D" id="3.90.1150.10">
    <property type="entry name" value="Aspartate Aminotransferase, domain 1"/>
    <property type="match status" value="1"/>
</dbReference>
<evidence type="ECO:0000256" key="2">
    <source>
        <dbReference type="ARBA" id="ARBA00008954"/>
    </source>
</evidence>
<dbReference type="SUPFAM" id="SSF53383">
    <property type="entry name" value="PLP-dependent transferases"/>
    <property type="match status" value="1"/>
</dbReference>
<dbReference type="InterPro" id="IPR015424">
    <property type="entry name" value="PyrdxlP-dep_Trfase"/>
</dbReference>
<dbReference type="InterPro" id="IPR015421">
    <property type="entry name" value="PyrdxlP-dep_Trfase_major"/>
</dbReference>
<evidence type="ECO:0000256" key="3">
    <source>
        <dbReference type="ARBA" id="ARBA00022576"/>
    </source>
</evidence>
<proteinExistence type="inferred from homology"/>
<dbReference type="PANTHER" id="PTHR43094">
    <property type="entry name" value="AMINOTRANSFERASE"/>
    <property type="match status" value="1"/>
</dbReference>
<dbReference type="InterPro" id="IPR015422">
    <property type="entry name" value="PyrdxlP-dep_Trfase_small"/>
</dbReference>
<accession>A1SR10</accession>
<dbReference type="PROSITE" id="PS00600">
    <property type="entry name" value="AA_TRANSFER_CLASS_3"/>
    <property type="match status" value="1"/>
</dbReference>
<dbReference type="PANTHER" id="PTHR43094:SF1">
    <property type="entry name" value="AMINOTRANSFERASE CLASS-III"/>
    <property type="match status" value="1"/>
</dbReference>
<dbReference type="GO" id="GO:0008483">
    <property type="term" value="F:transaminase activity"/>
    <property type="evidence" value="ECO:0007669"/>
    <property type="project" value="UniProtKB-KW"/>
</dbReference>
<dbReference type="PIRSF" id="PIRSF000521">
    <property type="entry name" value="Transaminase_4ab_Lys_Orn"/>
    <property type="match status" value="1"/>
</dbReference>
<organism evidence="6 7">
    <name type="scientific">Psychromonas ingrahamii (strain DSM 17664 / CCUG 51855 / 37)</name>
    <dbReference type="NCBI Taxonomy" id="357804"/>
    <lineage>
        <taxon>Bacteria</taxon>
        <taxon>Pseudomonadati</taxon>
        <taxon>Pseudomonadota</taxon>
        <taxon>Gammaproteobacteria</taxon>
        <taxon>Alteromonadales</taxon>
        <taxon>Psychromonadaceae</taxon>
        <taxon>Psychromonas</taxon>
    </lineage>
</organism>
<dbReference type="HOGENOM" id="CLU_016922_4_0_6"/>
<dbReference type="STRING" id="357804.Ping_0051"/>
<keyword evidence="7" id="KW-1185">Reference proteome</keyword>
<keyword evidence="6" id="KW-0808">Transferase</keyword>